<reference evidence="8 9" key="1">
    <citation type="journal article" date="2023" name="Plants (Basel)">
        <title>Bridging the Gap: Combining Genomics and Transcriptomics Approaches to Understand Stylosanthes scabra, an Orphan Legume from the Brazilian Caatinga.</title>
        <authorList>
            <person name="Ferreira-Neto J.R.C."/>
            <person name="da Silva M.D."/>
            <person name="Binneck E."/>
            <person name="de Melo N.F."/>
            <person name="da Silva R.H."/>
            <person name="de Melo A.L.T.M."/>
            <person name="Pandolfi V."/>
            <person name="Bustamante F.O."/>
            <person name="Brasileiro-Vidal A.C."/>
            <person name="Benko-Iseppon A.M."/>
        </authorList>
    </citation>
    <scope>NUCLEOTIDE SEQUENCE [LARGE SCALE GENOMIC DNA]</scope>
    <source>
        <tissue evidence="8">Leaves</tissue>
    </source>
</reference>
<evidence type="ECO:0000256" key="1">
    <source>
        <dbReference type="ARBA" id="ARBA00004236"/>
    </source>
</evidence>
<keyword evidence="4" id="KW-0963">Cytoplasm</keyword>
<evidence type="ECO:0000256" key="3">
    <source>
        <dbReference type="ARBA" id="ARBA00022475"/>
    </source>
</evidence>
<dbReference type="InterPro" id="IPR018619">
    <property type="entry name" value="Hyccin"/>
</dbReference>
<evidence type="ECO:0000313" key="9">
    <source>
        <dbReference type="Proteomes" id="UP001341840"/>
    </source>
</evidence>
<comment type="similarity">
    <text evidence="6">Belongs to the Hyccin family.</text>
</comment>
<name>A0ABU6V4S1_9FABA</name>
<evidence type="ECO:0000256" key="4">
    <source>
        <dbReference type="ARBA" id="ARBA00022490"/>
    </source>
</evidence>
<sequence length="412" mass="44972">MTSSSSSSSSDDENSPKTARTSATTTSTTTAKPATTNLANSDQIKSALQSLSSILSSPLPSHDPSAVYLHISALLRRPNSGTGDNNLCCWLYNTFQSNVPDLQLLVLRFLPLIAGLYLCRIHNRQPNQAGFEPILLAIYAHETASRAAQPVTVTLPDLSHPSPYYDSKTPPPSKSSATDLNLAVVSSTLEPHGAVRSTRRARIVGVALELFFSKISSMPVESKVDFCEFCKIWAGQDGSMYKYFEEEGITEIKNDVKEKEKGKGKGKGGGKKGEETAAAAEGRIPMPWELTQPVVRILAHCLMEPGNRNEAVFAAANEACRCLFARSMHDVNPMAILAMRSLLRLSKTLDDDFDPTELPFIIENIGGGIDLAGVKRDMIAAYYLKKSRMVVEEDHFRKLQELHCVVLNLLGA</sequence>
<dbReference type="PANTHER" id="PTHR31220">
    <property type="entry name" value="HYCCIN RELATED"/>
    <property type="match status" value="1"/>
</dbReference>
<accession>A0ABU6V4S1</accession>
<evidence type="ECO:0000313" key="8">
    <source>
        <dbReference type="EMBL" id="MED6168336.1"/>
    </source>
</evidence>
<dbReference type="EMBL" id="JASCZI010151060">
    <property type="protein sequence ID" value="MED6168336.1"/>
    <property type="molecule type" value="Genomic_DNA"/>
</dbReference>
<feature type="compositionally biased region" description="Low complexity" evidence="7">
    <location>
        <begin position="16"/>
        <end position="36"/>
    </location>
</feature>
<organism evidence="8 9">
    <name type="scientific">Stylosanthes scabra</name>
    <dbReference type="NCBI Taxonomy" id="79078"/>
    <lineage>
        <taxon>Eukaryota</taxon>
        <taxon>Viridiplantae</taxon>
        <taxon>Streptophyta</taxon>
        <taxon>Embryophyta</taxon>
        <taxon>Tracheophyta</taxon>
        <taxon>Spermatophyta</taxon>
        <taxon>Magnoliopsida</taxon>
        <taxon>eudicotyledons</taxon>
        <taxon>Gunneridae</taxon>
        <taxon>Pentapetalae</taxon>
        <taxon>rosids</taxon>
        <taxon>fabids</taxon>
        <taxon>Fabales</taxon>
        <taxon>Fabaceae</taxon>
        <taxon>Papilionoideae</taxon>
        <taxon>50 kb inversion clade</taxon>
        <taxon>dalbergioids sensu lato</taxon>
        <taxon>Dalbergieae</taxon>
        <taxon>Pterocarpus clade</taxon>
        <taxon>Stylosanthes</taxon>
    </lineage>
</organism>
<gene>
    <name evidence="8" type="ORF">PIB30_010666</name>
</gene>
<evidence type="ECO:0000256" key="5">
    <source>
        <dbReference type="ARBA" id="ARBA00023136"/>
    </source>
</evidence>
<evidence type="ECO:0000256" key="2">
    <source>
        <dbReference type="ARBA" id="ARBA00004514"/>
    </source>
</evidence>
<evidence type="ECO:0008006" key="10">
    <source>
        <dbReference type="Google" id="ProtNLM"/>
    </source>
</evidence>
<keyword evidence="5" id="KW-0472">Membrane</keyword>
<dbReference type="Proteomes" id="UP001341840">
    <property type="component" value="Unassembled WGS sequence"/>
</dbReference>
<keyword evidence="9" id="KW-1185">Reference proteome</keyword>
<keyword evidence="3" id="KW-1003">Cell membrane</keyword>
<comment type="caution">
    <text evidence="8">The sequence shown here is derived from an EMBL/GenBank/DDBJ whole genome shotgun (WGS) entry which is preliminary data.</text>
</comment>
<protein>
    <recommendedName>
        <fullName evidence="10">Hyccin</fullName>
    </recommendedName>
</protein>
<evidence type="ECO:0000256" key="7">
    <source>
        <dbReference type="SAM" id="MobiDB-lite"/>
    </source>
</evidence>
<comment type="subcellular location">
    <subcellularLocation>
        <location evidence="1">Cell membrane</location>
    </subcellularLocation>
    <subcellularLocation>
        <location evidence="2">Cytoplasm</location>
        <location evidence="2">Cytosol</location>
    </subcellularLocation>
</comment>
<proteinExistence type="inferred from homology"/>
<dbReference type="PANTHER" id="PTHR31220:SF10">
    <property type="entry name" value="HYCCIN"/>
    <property type="match status" value="1"/>
</dbReference>
<feature type="region of interest" description="Disordered" evidence="7">
    <location>
        <begin position="1"/>
        <end position="38"/>
    </location>
</feature>
<evidence type="ECO:0000256" key="6">
    <source>
        <dbReference type="ARBA" id="ARBA00034482"/>
    </source>
</evidence>
<feature type="region of interest" description="Disordered" evidence="7">
    <location>
        <begin position="258"/>
        <end position="278"/>
    </location>
</feature>
<dbReference type="Pfam" id="PF09790">
    <property type="entry name" value="Hyccin"/>
    <property type="match status" value="1"/>
</dbReference>